<accession>A0A2R4M5K8</accession>
<dbReference type="Pfam" id="PF06832">
    <property type="entry name" value="BiPBP_C"/>
    <property type="match status" value="1"/>
</dbReference>
<evidence type="ECO:0000256" key="10">
    <source>
        <dbReference type="ARBA" id="ARBA00044770"/>
    </source>
</evidence>
<dbReference type="InterPro" id="IPR011815">
    <property type="entry name" value="PBP_1c"/>
</dbReference>
<dbReference type="OrthoDB" id="9766909at2"/>
<reference evidence="16 17" key="1">
    <citation type="submission" date="2018-03" db="EMBL/GenBank/DDBJ databases">
        <title>The Complete Genome of Celeribacter baekdonensis strain LH4, a Thiosulfate-Oxidizing Alphaproteobacterium Isolated from Gulf of Mexico Continental Slope Sediments.</title>
        <authorList>
            <person name="Flood B.E."/>
            <person name="Bailey J.V."/>
            <person name="Leprich D."/>
        </authorList>
    </citation>
    <scope>NUCLEOTIDE SEQUENCE [LARGE SCALE GENOMIC DNA]</scope>
    <source>
        <strain evidence="16 17">LH4</strain>
    </source>
</reference>
<keyword evidence="5" id="KW-0645">Protease</keyword>
<dbReference type="GO" id="GO:0008955">
    <property type="term" value="F:peptidoglycan glycosyltransferase activity"/>
    <property type="evidence" value="ECO:0007669"/>
    <property type="project" value="UniProtKB-EC"/>
</dbReference>
<evidence type="ECO:0000256" key="5">
    <source>
        <dbReference type="ARBA" id="ARBA00022670"/>
    </source>
</evidence>
<evidence type="ECO:0000259" key="14">
    <source>
        <dbReference type="Pfam" id="PF00912"/>
    </source>
</evidence>
<dbReference type="InterPro" id="IPR009647">
    <property type="entry name" value="PBP_C"/>
</dbReference>
<evidence type="ECO:0000256" key="11">
    <source>
        <dbReference type="ARBA" id="ARBA00049902"/>
    </source>
</evidence>
<evidence type="ECO:0000256" key="3">
    <source>
        <dbReference type="ARBA" id="ARBA00007739"/>
    </source>
</evidence>
<dbReference type="InterPro" id="IPR001460">
    <property type="entry name" value="PCN-bd_Tpept"/>
</dbReference>
<dbReference type="SUPFAM" id="SSF56601">
    <property type="entry name" value="beta-lactamase/transpeptidase-like"/>
    <property type="match status" value="1"/>
</dbReference>
<evidence type="ECO:0000256" key="2">
    <source>
        <dbReference type="ARBA" id="ARBA00007090"/>
    </source>
</evidence>
<evidence type="ECO:0000313" key="16">
    <source>
        <dbReference type="EMBL" id="AVW92445.1"/>
    </source>
</evidence>
<evidence type="ECO:0000259" key="15">
    <source>
        <dbReference type="Pfam" id="PF06832"/>
    </source>
</evidence>
<keyword evidence="9" id="KW-0511">Multifunctional enzyme</keyword>
<name>A0A2R4M5K8_9RHOB</name>
<dbReference type="AlphaFoldDB" id="A0A2R4M5K8"/>
<keyword evidence="7" id="KW-0808">Transferase</keyword>
<evidence type="ECO:0000256" key="1">
    <source>
        <dbReference type="ARBA" id="ARBA00004752"/>
    </source>
</evidence>
<feature type="transmembrane region" description="Helical" evidence="12">
    <location>
        <begin position="12"/>
        <end position="31"/>
    </location>
</feature>
<keyword evidence="4" id="KW-0121">Carboxypeptidase</keyword>
<proteinExistence type="inferred from homology"/>
<dbReference type="InterPro" id="IPR036950">
    <property type="entry name" value="PBP_transglycosylase"/>
</dbReference>
<evidence type="ECO:0000256" key="4">
    <source>
        <dbReference type="ARBA" id="ARBA00022645"/>
    </source>
</evidence>
<evidence type="ECO:0000256" key="8">
    <source>
        <dbReference type="ARBA" id="ARBA00022801"/>
    </source>
</evidence>
<sequence length="689" mass="73746">MKAQLKTRGHARWIFFLAVGFYAGAIFGDAGRNWVARTELPSLNPATSAEMLAADGTLLRAFTVENGRWRLAVDAAHVDPRVIAMLISYEDKRFYTHAGVDPLALMRAVSQALRHGRIVSGGSTLTMQVARLLENSGTGTWSGKLRQIRVALALEQRLSKDEILNLYMTLAPYGGNIEGLRAAARMWFDKEPTRLTPAEAALLVVLPQAPERRRPDRHPDTALAARQAALARFVEAGLLTAEDARTAMTEALPQTRHDFPALAPHLTARLHRDAPERAMTRLTIAAKLQSDLERLATQSLIGRDRQSSVAIMVADYHTGAVLASVGSGGWDRPAGFVDMTRALRSPGSTLKPLIYALAFDQGLAHPETLIADRPTAFGRYAPQNFDGTYRGEVRVAEALRLSLNIPAVTLTDALGPARLIAAMRQCGAETALPNGEAPGLAVALGGVGMTLEGLMEIYGTLARGGRALPLTYLADQSPEPGRDVVSQSSAWQVGHILAGLLPPGGEPPGRIAYKTGTSYGNRDTWALGFDGRYVVGVWLGRPDGTPVPGAFGASVAAPLVFEVFQRIAPDTVPLPPPPPEVLLVENAALPPPLQRFRGRGALFAPEADAPKLTFPPNGAMLLLDGQPVTLRLRDGVPPFAILLDGQPVVTGARRRELSLPSPGPGFATLSVIDAQGRSDRVQIGFTALP</sequence>
<dbReference type="PANTHER" id="PTHR32282">
    <property type="entry name" value="BINDING PROTEIN TRANSPEPTIDASE, PUTATIVE-RELATED"/>
    <property type="match status" value="1"/>
</dbReference>
<dbReference type="Gene3D" id="1.10.3810.10">
    <property type="entry name" value="Biosynthetic peptidoglycan transglycosylase-like"/>
    <property type="match status" value="1"/>
</dbReference>
<comment type="catalytic activity">
    <reaction evidence="11">
        <text>[GlcNAc-(1-&gt;4)-Mur2Ac(oyl-L-Ala-gamma-D-Glu-L-Lys-D-Ala-D-Ala)](n)-di-trans,octa-cis-undecaprenyl diphosphate + beta-D-GlcNAc-(1-&gt;4)-Mur2Ac(oyl-L-Ala-gamma-D-Glu-L-Lys-D-Ala-D-Ala)-di-trans,octa-cis-undecaprenyl diphosphate = [GlcNAc-(1-&gt;4)-Mur2Ac(oyl-L-Ala-gamma-D-Glu-L-Lys-D-Ala-D-Ala)](n+1)-di-trans,octa-cis-undecaprenyl diphosphate + di-trans,octa-cis-undecaprenyl diphosphate + H(+)</text>
        <dbReference type="Rhea" id="RHEA:23708"/>
        <dbReference type="Rhea" id="RHEA-COMP:9602"/>
        <dbReference type="Rhea" id="RHEA-COMP:9603"/>
        <dbReference type="ChEBI" id="CHEBI:15378"/>
        <dbReference type="ChEBI" id="CHEBI:58405"/>
        <dbReference type="ChEBI" id="CHEBI:60033"/>
        <dbReference type="ChEBI" id="CHEBI:78435"/>
        <dbReference type="EC" id="2.4.99.28"/>
    </reaction>
</comment>
<keyword evidence="12" id="KW-0812">Transmembrane</keyword>
<evidence type="ECO:0000313" key="17">
    <source>
        <dbReference type="Proteomes" id="UP000241447"/>
    </source>
</evidence>
<dbReference type="GO" id="GO:0006508">
    <property type="term" value="P:proteolysis"/>
    <property type="evidence" value="ECO:0007669"/>
    <property type="project" value="UniProtKB-KW"/>
</dbReference>
<dbReference type="RefSeq" id="WP_107721113.1">
    <property type="nucleotide sequence ID" value="NZ_CP028475.1"/>
</dbReference>
<dbReference type="Pfam" id="PF00912">
    <property type="entry name" value="Transgly"/>
    <property type="match status" value="1"/>
</dbReference>
<gene>
    <name evidence="16" type="primary">pbpC</name>
    <name evidence="16" type="ORF">DA792_16215</name>
</gene>
<keyword evidence="12" id="KW-0472">Membrane</keyword>
<evidence type="ECO:0000256" key="6">
    <source>
        <dbReference type="ARBA" id="ARBA00022676"/>
    </source>
</evidence>
<dbReference type="EMBL" id="CP028475">
    <property type="protein sequence ID" value="AVW92445.1"/>
    <property type="molecule type" value="Genomic_DNA"/>
</dbReference>
<comment type="pathway">
    <text evidence="1">Cell wall biogenesis; peptidoglycan biosynthesis.</text>
</comment>
<dbReference type="GO" id="GO:0004180">
    <property type="term" value="F:carboxypeptidase activity"/>
    <property type="evidence" value="ECO:0007669"/>
    <property type="project" value="UniProtKB-KW"/>
</dbReference>
<dbReference type="Gene3D" id="3.40.710.10">
    <property type="entry name" value="DD-peptidase/beta-lactamase superfamily"/>
    <property type="match status" value="1"/>
</dbReference>
<evidence type="ECO:0000256" key="12">
    <source>
        <dbReference type="SAM" id="Phobius"/>
    </source>
</evidence>
<dbReference type="GO" id="GO:0030288">
    <property type="term" value="C:outer membrane-bounded periplasmic space"/>
    <property type="evidence" value="ECO:0007669"/>
    <property type="project" value="TreeGrafter"/>
</dbReference>
<keyword evidence="8" id="KW-0378">Hydrolase</keyword>
<dbReference type="InterPro" id="IPR012338">
    <property type="entry name" value="Beta-lactam/transpept-like"/>
</dbReference>
<evidence type="ECO:0000256" key="7">
    <source>
        <dbReference type="ARBA" id="ARBA00022679"/>
    </source>
</evidence>
<evidence type="ECO:0000259" key="13">
    <source>
        <dbReference type="Pfam" id="PF00905"/>
    </source>
</evidence>
<keyword evidence="12" id="KW-1133">Transmembrane helix</keyword>
<dbReference type="InterPro" id="IPR050396">
    <property type="entry name" value="Glycosyltr_51/Transpeptidase"/>
</dbReference>
<dbReference type="InterPro" id="IPR023346">
    <property type="entry name" value="Lysozyme-like_dom_sf"/>
</dbReference>
<dbReference type="InterPro" id="IPR001264">
    <property type="entry name" value="Glyco_trans_51"/>
</dbReference>
<dbReference type="KEGG" id="cbak:DA792_16215"/>
<feature type="domain" description="Penicillin-binding C-terminal" evidence="15">
    <location>
        <begin position="605"/>
        <end position="683"/>
    </location>
</feature>
<dbReference type="PANTHER" id="PTHR32282:SF15">
    <property type="entry name" value="PENICILLIN-BINDING PROTEIN 1C"/>
    <property type="match status" value="1"/>
</dbReference>
<dbReference type="SUPFAM" id="SSF53955">
    <property type="entry name" value="Lysozyme-like"/>
    <property type="match status" value="1"/>
</dbReference>
<feature type="domain" description="Glycosyl transferase family 51" evidence="14">
    <location>
        <begin position="58"/>
        <end position="232"/>
    </location>
</feature>
<comment type="similarity">
    <text evidence="3">In the N-terminal section; belongs to the glycosyltransferase 51 family.</text>
</comment>
<dbReference type="Proteomes" id="UP000241447">
    <property type="component" value="Chromosome"/>
</dbReference>
<protein>
    <recommendedName>
        <fullName evidence="10">peptidoglycan glycosyltransferase</fullName>
        <ecNumber evidence="10">2.4.99.28</ecNumber>
    </recommendedName>
</protein>
<organism evidence="16 17">
    <name type="scientific">Celeribacter baekdonensis</name>
    <dbReference type="NCBI Taxonomy" id="875171"/>
    <lineage>
        <taxon>Bacteria</taxon>
        <taxon>Pseudomonadati</taxon>
        <taxon>Pseudomonadota</taxon>
        <taxon>Alphaproteobacteria</taxon>
        <taxon>Rhodobacterales</taxon>
        <taxon>Roseobacteraceae</taxon>
        <taxon>Celeribacter</taxon>
    </lineage>
</organism>
<feature type="domain" description="Penicillin-binding protein transpeptidase" evidence="13">
    <location>
        <begin position="310"/>
        <end position="522"/>
    </location>
</feature>
<dbReference type="GO" id="GO:0008658">
    <property type="term" value="F:penicillin binding"/>
    <property type="evidence" value="ECO:0007669"/>
    <property type="project" value="InterPro"/>
</dbReference>
<dbReference type="Pfam" id="PF00905">
    <property type="entry name" value="Transpeptidase"/>
    <property type="match status" value="1"/>
</dbReference>
<dbReference type="GO" id="GO:0009252">
    <property type="term" value="P:peptidoglycan biosynthetic process"/>
    <property type="evidence" value="ECO:0007669"/>
    <property type="project" value="UniProtKB-UniPathway"/>
</dbReference>
<keyword evidence="6" id="KW-0328">Glycosyltransferase</keyword>
<evidence type="ECO:0000256" key="9">
    <source>
        <dbReference type="ARBA" id="ARBA00023268"/>
    </source>
</evidence>
<dbReference type="NCBIfam" id="TIGR02073">
    <property type="entry name" value="PBP_1c"/>
    <property type="match status" value="1"/>
</dbReference>
<dbReference type="UniPathway" id="UPA00219"/>
<comment type="similarity">
    <text evidence="2">In the C-terminal section; belongs to the transpeptidase family.</text>
</comment>
<dbReference type="EC" id="2.4.99.28" evidence="10"/>